<dbReference type="Gene3D" id="3.40.50.1820">
    <property type="entry name" value="alpha/beta hydrolase"/>
    <property type="match status" value="1"/>
</dbReference>
<name>A0AA38XYF8_9EURO</name>
<evidence type="ECO:0000256" key="1">
    <source>
        <dbReference type="ARBA" id="ARBA00029464"/>
    </source>
</evidence>
<dbReference type="PANTHER" id="PTHR47751">
    <property type="entry name" value="SUPERFAMILY HYDROLASE, PUTATIVE (AFU_ORTHOLOGUE AFUA_2G16580)-RELATED"/>
    <property type="match status" value="1"/>
</dbReference>
<comment type="caution">
    <text evidence="3">The sequence shown here is derived from an EMBL/GenBank/DDBJ whole genome shotgun (WGS) entry which is preliminary data.</text>
</comment>
<comment type="similarity">
    <text evidence="1">Belongs to the polyketide transferase af380 family.</text>
</comment>
<feature type="non-terminal residue" evidence="3">
    <location>
        <position position="111"/>
    </location>
</feature>
<dbReference type="InterPro" id="IPR029058">
    <property type="entry name" value="AB_hydrolase_fold"/>
</dbReference>
<evidence type="ECO:0000313" key="4">
    <source>
        <dbReference type="Proteomes" id="UP001172681"/>
    </source>
</evidence>
<dbReference type="AlphaFoldDB" id="A0AA38XYF8"/>
<protein>
    <recommendedName>
        <fullName evidence="5">Dienelactone hydrolase domain-containing protein</fullName>
    </recommendedName>
</protein>
<dbReference type="InterPro" id="IPR051411">
    <property type="entry name" value="Polyketide_trans_af380"/>
</dbReference>
<accession>A0AA38XYF8</accession>
<dbReference type="EMBL" id="JAPDRN010000072">
    <property type="protein sequence ID" value="KAJ9628382.1"/>
    <property type="molecule type" value="Genomic_DNA"/>
</dbReference>
<proteinExistence type="inferred from homology"/>
<feature type="region of interest" description="Disordered" evidence="2">
    <location>
        <begin position="74"/>
        <end position="111"/>
    </location>
</feature>
<dbReference type="SUPFAM" id="SSF53474">
    <property type="entry name" value="alpha/beta-Hydrolases"/>
    <property type="match status" value="1"/>
</dbReference>
<dbReference type="PANTHER" id="PTHR47751:SF2">
    <property type="entry name" value="DLTD N-TERMINAL DOMAIN PROTEIN (AFU_ORTHOLOGUE AFUA_8G00380)-RELATED"/>
    <property type="match status" value="1"/>
</dbReference>
<sequence>MSAPKKVHFPPFMLDIVGELYSPATASEERGGAAVVISHPMTGVKEQTAADHARLLVAQAGFYALTFDAGYQGESGGAPRGLEDPHQRAEDNKAAVSNLGTLKGQVDPSRI</sequence>
<gene>
    <name evidence="3" type="ORF">H2204_009358</name>
</gene>
<organism evidence="3 4">
    <name type="scientific">Knufia peltigerae</name>
    <dbReference type="NCBI Taxonomy" id="1002370"/>
    <lineage>
        <taxon>Eukaryota</taxon>
        <taxon>Fungi</taxon>
        <taxon>Dikarya</taxon>
        <taxon>Ascomycota</taxon>
        <taxon>Pezizomycotina</taxon>
        <taxon>Eurotiomycetes</taxon>
        <taxon>Chaetothyriomycetidae</taxon>
        <taxon>Chaetothyriales</taxon>
        <taxon>Trichomeriaceae</taxon>
        <taxon>Knufia</taxon>
    </lineage>
</organism>
<evidence type="ECO:0008006" key="5">
    <source>
        <dbReference type="Google" id="ProtNLM"/>
    </source>
</evidence>
<evidence type="ECO:0000313" key="3">
    <source>
        <dbReference type="EMBL" id="KAJ9628382.1"/>
    </source>
</evidence>
<keyword evidence="4" id="KW-1185">Reference proteome</keyword>
<dbReference type="Proteomes" id="UP001172681">
    <property type="component" value="Unassembled WGS sequence"/>
</dbReference>
<feature type="compositionally biased region" description="Basic and acidic residues" evidence="2">
    <location>
        <begin position="81"/>
        <end position="93"/>
    </location>
</feature>
<evidence type="ECO:0000256" key="2">
    <source>
        <dbReference type="SAM" id="MobiDB-lite"/>
    </source>
</evidence>
<reference evidence="3" key="1">
    <citation type="submission" date="2022-10" db="EMBL/GenBank/DDBJ databases">
        <title>Culturing micro-colonial fungi from biological soil crusts in the Mojave desert and describing Neophaeococcomyces mojavensis, and introducing the new genera and species Taxawa tesnikishii.</title>
        <authorList>
            <person name="Kurbessoian T."/>
            <person name="Stajich J.E."/>
        </authorList>
    </citation>
    <scope>NUCLEOTIDE SEQUENCE</scope>
    <source>
        <strain evidence="3">TK_35</strain>
    </source>
</reference>